<dbReference type="SMART" id="SM00199">
    <property type="entry name" value="SCY"/>
    <property type="match status" value="2"/>
</dbReference>
<name>A0A8T0BNA0_SILME</name>
<dbReference type="InterPro" id="IPR001811">
    <property type="entry name" value="Chemokine_IL8-like_dom"/>
</dbReference>
<reference evidence="6" key="1">
    <citation type="submission" date="2020-08" db="EMBL/GenBank/DDBJ databases">
        <title>Chromosome-level assembly of Southern catfish (Silurus meridionalis) provides insights into visual adaptation to the nocturnal and benthic lifestyles.</title>
        <authorList>
            <person name="Zhang Y."/>
            <person name="Wang D."/>
            <person name="Peng Z."/>
        </authorList>
    </citation>
    <scope>NUCLEOTIDE SEQUENCE</scope>
    <source>
        <strain evidence="6">SWU-2019-XX</strain>
        <tissue evidence="6">Muscle</tissue>
    </source>
</reference>
<dbReference type="PANTHER" id="PTHR12015:SF183">
    <property type="entry name" value="C-C MOTIF CHEMOKINE 3"/>
    <property type="match status" value="1"/>
</dbReference>
<dbReference type="GO" id="GO:0006955">
    <property type="term" value="P:immune response"/>
    <property type="evidence" value="ECO:0007669"/>
    <property type="project" value="InterPro"/>
</dbReference>
<dbReference type="SUPFAM" id="SSF54117">
    <property type="entry name" value="Interleukin 8-like chemokines"/>
    <property type="match status" value="2"/>
</dbReference>
<comment type="caution">
    <text evidence="6">The sequence shown here is derived from an EMBL/GenBank/DDBJ whole genome shotgun (WGS) entry which is preliminary data.</text>
</comment>
<keyword evidence="3" id="KW-0964">Secreted</keyword>
<comment type="subcellular location">
    <subcellularLocation>
        <location evidence="1">Secreted</location>
    </subcellularLocation>
</comment>
<evidence type="ECO:0000256" key="4">
    <source>
        <dbReference type="ARBA" id="ARBA00022729"/>
    </source>
</evidence>
<gene>
    <name evidence="6" type="ORF">HF521_020094</name>
</gene>
<evidence type="ECO:0000256" key="3">
    <source>
        <dbReference type="ARBA" id="ARBA00022525"/>
    </source>
</evidence>
<dbReference type="AlphaFoldDB" id="A0A8T0BNA0"/>
<keyword evidence="2" id="KW-0202">Cytokine</keyword>
<evidence type="ECO:0000256" key="1">
    <source>
        <dbReference type="ARBA" id="ARBA00004613"/>
    </source>
</evidence>
<keyword evidence="7" id="KW-1185">Reference proteome</keyword>
<dbReference type="CDD" id="cd00272">
    <property type="entry name" value="Chemokine_CC"/>
    <property type="match status" value="2"/>
</dbReference>
<dbReference type="Gene3D" id="2.40.50.40">
    <property type="match status" value="2"/>
</dbReference>
<dbReference type="Pfam" id="PF00048">
    <property type="entry name" value="IL8"/>
    <property type="match status" value="2"/>
</dbReference>
<dbReference type="GO" id="GO:0005615">
    <property type="term" value="C:extracellular space"/>
    <property type="evidence" value="ECO:0007669"/>
    <property type="project" value="UniProtKB-KW"/>
</dbReference>
<dbReference type="Proteomes" id="UP000606274">
    <property type="component" value="Unassembled WGS sequence"/>
</dbReference>
<feature type="domain" description="Chemokine interleukin-8-like" evidence="5">
    <location>
        <begin position="30"/>
        <end position="88"/>
    </location>
</feature>
<dbReference type="InterPro" id="IPR036048">
    <property type="entry name" value="Interleukin_8-like_sf"/>
</dbReference>
<organism evidence="6 7">
    <name type="scientific">Silurus meridionalis</name>
    <name type="common">Southern catfish</name>
    <name type="synonym">Silurus soldatovi meridionalis</name>
    <dbReference type="NCBI Taxonomy" id="175797"/>
    <lineage>
        <taxon>Eukaryota</taxon>
        <taxon>Metazoa</taxon>
        <taxon>Chordata</taxon>
        <taxon>Craniata</taxon>
        <taxon>Vertebrata</taxon>
        <taxon>Euteleostomi</taxon>
        <taxon>Actinopterygii</taxon>
        <taxon>Neopterygii</taxon>
        <taxon>Teleostei</taxon>
        <taxon>Ostariophysi</taxon>
        <taxon>Siluriformes</taxon>
        <taxon>Siluridae</taxon>
        <taxon>Silurus</taxon>
    </lineage>
</organism>
<evidence type="ECO:0000313" key="6">
    <source>
        <dbReference type="EMBL" id="KAF7706840.1"/>
    </source>
</evidence>
<proteinExistence type="predicted"/>
<dbReference type="EMBL" id="JABFDY010000006">
    <property type="protein sequence ID" value="KAF7706840.1"/>
    <property type="molecule type" value="Genomic_DNA"/>
</dbReference>
<dbReference type="PANTHER" id="PTHR12015">
    <property type="entry name" value="SMALL INDUCIBLE CYTOKINE A"/>
    <property type="match status" value="1"/>
</dbReference>
<dbReference type="GO" id="GO:0008009">
    <property type="term" value="F:chemokine activity"/>
    <property type="evidence" value="ECO:0007669"/>
    <property type="project" value="InterPro"/>
</dbReference>
<feature type="domain" description="Chemokine interleukin-8-like" evidence="5">
    <location>
        <begin position="100"/>
        <end position="158"/>
    </location>
</feature>
<protein>
    <recommendedName>
        <fullName evidence="5">Chemokine interleukin-8-like domain-containing protein</fullName>
    </recommendedName>
</protein>
<accession>A0A8T0BNA0</accession>
<evidence type="ECO:0000259" key="5">
    <source>
        <dbReference type="SMART" id="SM00199"/>
    </source>
</evidence>
<evidence type="ECO:0000313" key="7">
    <source>
        <dbReference type="Proteomes" id="UP000606274"/>
    </source>
</evidence>
<keyword evidence="4" id="KW-0732">Signal</keyword>
<evidence type="ECO:0000256" key="2">
    <source>
        <dbReference type="ARBA" id="ARBA00022514"/>
    </source>
</evidence>
<dbReference type="InterPro" id="IPR039809">
    <property type="entry name" value="Chemokine_b/g/d"/>
</dbReference>
<sequence length="176" mass="19941">MGRRLAARDEILDRSEERLGPYPFPDAIGAGLCCFEFHKRPISAANVVSVEETTSDCTIPGVVFTTKKGFQICADPEVDWVKEIIKIKKLNVEITDRNVPDSCCIRYQSDPIPIRVITGYKVSDHLCTKPAVIFFLRNSSEVCGDPELDWVQRCMRRIDQMEYNIMMQTSNSSSQS</sequence>